<feature type="compositionally biased region" description="Low complexity" evidence="9">
    <location>
        <begin position="287"/>
        <end position="297"/>
    </location>
</feature>
<feature type="region of interest" description="Disordered" evidence="9">
    <location>
        <begin position="13"/>
        <end position="34"/>
    </location>
</feature>
<dbReference type="Proteomes" id="UP000095192">
    <property type="component" value="Unassembled WGS sequence"/>
</dbReference>
<feature type="compositionally biased region" description="Basic and acidic residues" evidence="9">
    <location>
        <begin position="262"/>
        <end position="271"/>
    </location>
</feature>
<feature type="compositionally biased region" description="Low complexity" evidence="9">
    <location>
        <begin position="13"/>
        <end position="23"/>
    </location>
</feature>
<accession>A0A1D3CWA6</accession>
<dbReference type="AlphaFoldDB" id="A0A1D3CWA6"/>
<dbReference type="InterPro" id="IPR022209">
    <property type="entry name" value="CWC25"/>
</dbReference>
<evidence type="ECO:0000256" key="8">
    <source>
        <dbReference type="SAM" id="Coils"/>
    </source>
</evidence>
<dbReference type="GO" id="GO:0000398">
    <property type="term" value="P:mRNA splicing, via spliceosome"/>
    <property type="evidence" value="ECO:0007669"/>
    <property type="project" value="TreeGrafter"/>
</dbReference>
<dbReference type="Pfam" id="PF12542">
    <property type="entry name" value="CWC25"/>
    <property type="match status" value="1"/>
</dbReference>
<feature type="region of interest" description="Disordered" evidence="9">
    <location>
        <begin position="94"/>
        <end position="130"/>
    </location>
</feature>
<dbReference type="VEuPathDB" id="ToxoDB:LOC34618932"/>
<comment type="similarity">
    <text evidence="2">Belongs to the CWC25 family.</text>
</comment>
<comment type="caution">
    <text evidence="10">The sequence shown here is derived from an EMBL/GenBank/DDBJ whole genome shotgun (WGS) entry which is preliminary data.</text>
</comment>
<dbReference type="PANTHER" id="PTHR16196">
    <property type="entry name" value="CELL CYCLE CONTROL PROTEIN CWF25"/>
    <property type="match status" value="1"/>
</dbReference>
<dbReference type="EMBL" id="JROU02001717">
    <property type="protein sequence ID" value="OEH75468.1"/>
    <property type="molecule type" value="Genomic_DNA"/>
</dbReference>
<dbReference type="GO" id="GO:0005684">
    <property type="term" value="C:U2-type spliceosomal complex"/>
    <property type="evidence" value="ECO:0007669"/>
    <property type="project" value="TreeGrafter"/>
</dbReference>
<keyword evidence="5 8" id="KW-0175">Coiled coil</keyword>
<keyword evidence="7" id="KW-0539">Nucleus</keyword>
<keyword evidence="6" id="KW-0508">mRNA splicing</keyword>
<feature type="coiled-coil region" evidence="8">
    <location>
        <begin position="381"/>
        <end position="408"/>
    </location>
</feature>
<keyword evidence="4" id="KW-0747">Spliceosome</keyword>
<dbReference type="PANTHER" id="PTHR16196:SF0">
    <property type="entry name" value="PRE-MRNA-SPLICING FACTOR CWC25 HOMOLOG"/>
    <property type="match status" value="1"/>
</dbReference>
<feature type="compositionally biased region" description="Basic and acidic residues" evidence="9">
    <location>
        <begin position="215"/>
        <end position="248"/>
    </location>
</feature>
<feature type="compositionally biased region" description="Basic and acidic residues" evidence="9">
    <location>
        <begin position="104"/>
        <end position="115"/>
    </location>
</feature>
<sequence length="452" mass="51165">MLPFQLRKAVDAANQTAQQQLQQREPDGGMSTQEYSRLAELQKQRAHLEMRQLQAQAGLLTRTQAQVAAAGLEWLYDDPKNSAEAKDREREAYLLGKPLPDAAPKADESLEKRVAESATKAPPRLLPTQDCMRKLREDPLLLIRQAELAQQQVQESNPLLQLQQMRTQATSAGARVKHQDPKKEAKKKKHKHKKRHKHGKRKRSRSSDSSSSRSTESEREQRDARYGGRREREAKTCKGEAPRCETHSRKERRPSSPTRRRKEGESREGEQRQCSNYGRALTPQTFSDAASSSSVPSRTYGPTMVGAGSEPAPFRVSDELLPPLAIRQKAMALEEAKRNKSAIREAVQGEMKTAGYQRDSDERGKSAEQLLEEMRAEGLRREAEKERRSELVRMKDQLEARIEAQRRALLDEHCDPLLLTLASALRFSPFPATFLMFCLSSKEAVAKRLDGI</sequence>
<evidence type="ECO:0000256" key="7">
    <source>
        <dbReference type="ARBA" id="ARBA00023242"/>
    </source>
</evidence>
<organism evidence="10 11">
    <name type="scientific">Cyclospora cayetanensis</name>
    <dbReference type="NCBI Taxonomy" id="88456"/>
    <lineage>
        <taxon>Eukaryota</taxon>
        <taxon>Sar</taxon>
        <taxon>Alveolata</taxon>
        <taxon>Apicomplexa</taxon>
        <taxon>Conoidasida</taxon>
        <taxon>Coccidia</taxon>
        <taxon>Eucoccidiorida</taxon>
        <taxon>Eimeriorina</taxon>
        <taxon>Eimeriidae</taxon>
        <taxon>Cyclospora</taxon>
    </lineage>
</organism>
<keyword evidence="3" id="KW-0507">mRNA processing</keyword>
<evidence type="ECO:0000256" key="3">
    <source>
        <dbReference type="ARBA" id="ARBA00022664"/>
    </source>
</evidence>
<evidence type="ECO:0000256" key="4">
    <source>
        <dbReference type="ARBA" id="ARBA00022728"/>
    </source>
</evidence>
<keyword evidence="11" id="KW-1185">Reference proteome</keyword>
<dbReference type="InParanoid" id="A0A1D3CWA6"/>
<evidence type="ECO:0000256" key="9">
    <source>
        <dbReference type="SAM" id="MobiDB-lite"/>
    </source>
</evidence>
<feature type="compositionally biased region" description="Basic residues" evidence="9">
    <location>
        <begin position="184"/>
        <end position="204"/>
    </location>
</feature>
<evidence type="ECO:0000256" key="2">
    <source>
        <dbReference type="ARBA" id="ARBA00006695"/>
    </source>
</evidence>
<evidence type="ECO:0000256" key="6">
    <source>
        <dbReference type="ARBA" id="ARBA00023187"/>
    </source>
</evidence>
<evidence type="ECO:0000313" key="11">
    <source>
        <dbReference type="Proteomes" id="UP000095192"/>
    </source>
</evidence>
<proteinExistence type="inferred from homology"/>
<reference evidence="10 11" key="1">
    <citation type="journal article" date="2016" name="BMC Genomics">
        <title>Comparative genomics reveals Cyclospora cayetanensis possesses coccidia-like metabolism and invasion components but unique surface antigens.</title>
        <authorList>
            <person name="Liu S."/>
            <person name="Wang L."/>
            <person name="Zheng H."/>
            <person name="Xu Z."/>
            <person name="Roellig D.M."/>
            <person name="Li N."/>
            <person name="Frace M.A."/>
            <person name="Tang K."/>
            <person name="Arrowood M.J."/>
            <person name="Moss D.M."/>
            <person name="Zhang L."/>
            <person name="Feng Y."/>
            <person name="Xiao L."/>
        </authorList>
    </citation>
    <scope>NUCLEOTIDE SEQUENCE [LARGE SCALE GENOMIC DNA]</scope>
    <source>
        <strain evidence="10 11">CHN_HEN01</strain>
    </source>
</reference>
<gene>
    <name evidence="10" type="ORF">cyc_02022</name>
</gene>
<feature type="region of interest" description="Disordered" evidence="9">
    <location>
        <begin position="167"/>
        <end position="311"/>
    </location>
</feature>
<dbReference type="VEuPathDB" id="ToxoDB:cyc_02022"/>
<evidence type="ECO:0000313" key="10">
    <source>
        <dbReference type="EMBL" id="OEH75468.1"/>
    </source>
</evidence>
<comment type="subcellular location">
    <subcellularLocation>
        <location evidence="1">Nucleus</location>
    </subcellularLocation>
</comment>
<dbReference type="InterPro" id="IPR051376">
    <property type="entry name" value="CWC25_splicing_factor"/>
</dbReference>
<protein>
    <submittedName>
        <fullName evidence="10">Uncharacterized protein</fullName>
    </submittedName>
</protein>
<evidence type="ECO:0000256" key="5">
    <source>
        <dbReference type="ARBA" id="ARBA00023054"/>
    </source>
</evidence>
<evidence type="ECO:0000256" key="1">
    <source>
        <dbReference type="ARBA" id="ARBA00004123"/>
    </source>
</evidence>
<name>A0A1D3CWA6_9EIME</name>